<keyword evidence="2" id="KW-1185">Reference proteome</keyword>
<dbReference type="PANTHER" id="PTHR43591">
    <property type="entry name" value="METHYLTRANSFERASE"/>
    <property type="match status" value="1"/>
</dbReference>
<name>A0AAF0DP06_9EURO</name>
<dbReference type="SUPFAM" id="SSF53335">
    <property type="entry name" value="S-adenosyl-L-methionine-dependent methyltransferases"/>
    <property type="match status" value="1"/>
</dbReference>
<reference evidence="1" key="1">
    <citation type="submission" date="2023-03" db="EMBL/GenBank/DDBJ databases">
        <title>Emydomyces testavorans Genome Sequence.</title>
        <authorList>
            <person name="Hoyer L."/>
        </authorList>
    </citation>
    <scope>NUCLEOTIDE SEQUENCE</scope>
    <source>
        <strain evidence="1">16-2883</strain>
    </source>
</reference>
<proteinExistence type="predicted"/>
<dbReference type="CDD" id="cd02440">
    <property type="entry name" value="AdoMet_MTases"/>
    <property type="match status" value="1"/>
</dbReference>
<dbReference type="InterPro" id="IPR029063">
    <property type="entry name" value="SAM-dependent_MTases_sf"/>
</dbReference>
<dbReference type="Proteomes" id="UP001219355">
    <property type="component" value="Chromosome 5"/>
</dbReference>
<dbReference type="Pfam" id="PF13489">
    <property type="entry name" value="Methyltransf_23"/>
    <property type="match status" value="1"/>
</dbReference>
<dbReference type="EMBL" id="CP120631">
    <property type="protein sequence ID" value="WEW61789.1"/>
    <property type="molecule type" value="Genomic_DNA"/>
</dbReference>
<dbReference type="AlphaFoldDB" id="A0AAF0DP06"/>
<accession>A0AAF0DP06</accession>
<evidence type="ECO:0000313" key="1">
    <source>
        <dbReference type="EMBL" id="WEW61789.1"/>
    </source>
</evidence>
<dbReference type="GO" id="GO:0008168">
    <property type="term" value="F:methyltransferase activity"/>
    <property type="evidence" value="ECO:0007669"/>
    <property type="project" value="TreeGrafter"/>
</dbReference>
<gene>
    <name evidence="1" type="ORF">PRK78_007285</name>
</gene>
<evidence type="ECO:0000313" key="2">
    <source>
        <dbReference type="Proteomes" id="UP001219355"/>
    </source>
</evidence>
<dbReference type="PANTHER" id="PTHR43591:SF10">
    <property type="entry name" value="ABC TRANSMEMBRANE TYPE-1 DOMAIN-CONTAINING PROTEIN-RELATED"/>
    <property type="match status" value="1"/>
</dbReference>
<dbReference type="Gene3D" id="3.40.50.150">
    <property type="entry name" value="Vaccinia Virus protein VP39"/>
    <property type="match status" value="1"/>
</dbReference>
<evidence type="ECO:0008006" key="3">
    <source>
        <dbReference type="Google" id="ProtNLM"/>
    </source>
</evidence>
<organism evidence="1 2">
    <name type="scientific">Emydomyces testavorans</name>
    <dbReference type="NCBI Taxonomy" id="2070801"/>
    <lineage>
        <taxon>Eukaryota</taxon>
        <taxon>Fungi</taxon>
        <taxon>Dikarya</taxon>
        <taxon>Ascomycota</taxon>
        <taxon>Pezizomycotina</taxon>
        <taxon>Eurotiomycetes</taxon>
        <taxon>Eurotiomycetidae</taxon>
        <taxon>Onygenales</taxon>
        <taxon>Nannizziopsiaceae</taxon>
        <taxon>Emydomyces</taxon>
    </lineage>
</organism>
<protein>
    <recommendedName>
        <fullName evidence="3">Methyltransferase</fullName>
    </recommendedName>
</protein>
<sequence length="296" mass="34306">MEQEWNDTCSIPQANYWAGEALARRLRQIFENGRRYHGYHDGAYFMPNDKREQDRMDMEHRIFRMVLNGKLYLSPLAQSPGRVLDLGTGAGPWAMDFAEAPQNCTFEIDDFEDEWPYDTSRPFNFIHARNIAGCVADYDRLFAQAFKHLSPGGYLELQSSEANIFSDDGTIERAVTARQWRNILVLSSKKFGKRLGVEDGWKKQMEQAGFVDVVDQVFKVPFRPWPKDPKLKELGLWQSKHINEAIESYSLALFTRVLGWTVEELDVLLTGVRNDFADPHSHLYGRIRFVYGRKPE</sequence>